<sequence length="189" mass="21776">MKSNNIQKNNLNIIYRKMFKDISNIKTTIDFLPIINGAIITDLIVIFRLIIGQIKSKTLTQWYNDYGLSGILADVLSLVIGVVITSFIYKYIFTKFNIFSFAFIAVLVQLIHDLLFARLFYFVPRGKSRILDTFKDYGNEHGYVILIADALMIISTVFISSLLAPLSEKINVFMFIVLLYLIPYFLYSI</sequence>
<reference evidence="2" key="1">
    <citation type="journal article" date="2020" name="Nature">
        <title>Giant virus diversity and host interactions through global metagenomics.</title>
        <authorList>
            <person name="Schulz F."/>
            <person name="Roux S."/>
            <person name="Paez-Espino D."/>
            <person name="Jungbluth S."/>
            <person name="Walsh D.A."/>
            <person name="Denef V.J."/>
            <person name="McMahon K.D."/>
            <person name="Konstantinidis K.T."/>
            <person name="Eloe-Fadrosh E.A."/>
            <person name="Kyrpides N.C."/>
            <person name="Woyke T."/>
        </authorList>
    </citation>
    <scope>NUCLEOTIDE SEQUENCE</scope>
    <source>
        <strain evidence="2">GVMAG-M-3300023174-24</strain>
    </source>
</reference>
<dbReference type="AlphaFoldDB" id="A0A6C0DJB5"/>
<feature type="transmembrane region" description="Helical" evidence="1">
    <location>
        <begin position="71"/>
        <end position="92"/>
    </location>
</feature>
<keyword evidence="1" id="KW-0812">Transmembrane</keyword>
<name>A0A6C0DJB5_9ZZZZ</name>
<keyword evidence="1" id="KW-0472">Membrane</keyword>
<feature type="transmembrane region" description="Helical" evidence="1">
    <location>
        <begin position="98"/>
        <end position="121"/>
    </location>
</feature>
<organism evidence="2">
    <name type="scientific">viral metagenome</name>
    <dbReference type="NCBI Taxonomy" id="1070528"/>
    <lineage>
        <taxon>unclassified sequences</taxon>
        <taxon>metagenomes</taxon>
        <taxon>organismal metagenomes</taxon>
    </lineage>
</organism>
<proteinExistence type="predicted"/>
<evidence type="ECO:0000313" key="2">
    <source>
        <dbReference type="EMBL" id="QHT17026.1"/>
    </source>
</evidence>
<feature type="transmembrane region" description="Helical" evidence="1">
    <location>
        <begin position="31"/>
        <end position="51"/>
    </location>
</feature>
<accession>A0A6C0DJB5</accession>
<feature type="transmembrane region" description="Helical" evidence="1">
    <location>
        <begin position="170"/>
        <end position="187"/>
    </location>
</feature>
<protein>
    <submittedName>
        <fullName evidence="2">Uncharacterized protein</fullName>
    </submittedName>
</protein>
<dbReference type="EMBL" id="MN739631">
    <property type="protein sequence ID" value="QHT17026.1"/>
    <property type="molecule type" value="Genomic_DNA"/>
</dbReference>
<keyword evidence="1" id="KW-1133">Transmembrane helix</keyword>
<evidence type="ECO:0000256" key="1">
    <source>
        <dbReference type="SAM" id="Phobius"/>
    </source>
</evidence>
<feature type="transmembrane region" description="Helical" evidence="1">
    <location>
        <begin position="142"/>
        <end position="164"/>
    </location>
</feature>